<dbReference type="EMBL" id="KZ805693">
    <property type="protein sequence ID" value="PVH92338.1"/>
    <property type="molecule type" value="Genomic_DNA"/>
</dbReference>
<reference evidence="1 2" key="1">
    <citation type="journal article" date="2018" name="Sci. Rep.">
        <title>Comparative genomics provides insights into the lifestyle and reveals functional heterogeneity of dark septate endophytic fungi.</title>
        <authorList>
            <person name="Knapp D.G."/>
            <person name="Nemeth J.B."/>
            <person name="Barry K."/>
            <person name="Hainaut M."/>
            <person name="Henrissat B."/>
            <person name="Johnson J."/>
            <person name="Kuo A."/>
            <person name="Lim J.H.P."/>
            <person name="Lipzen A."/>
            <person name="Nolan M."/>
            <person name="Ohm R.A."/>
            <person name="Tamas L."/>
            <person name="Grigoriev I.V."/>
            <person name="Spatafora J.W."/>
            <person name="Nagy L.G."/>
            <person name="Kovacs G.M."/>
        </authorList>
    </citation>
    <scope>NUCLEOTIDE SEQUENCE [LARGE SCALE GENOMIC DNA]</scope>
    <source>
        <strain evidence="1 2">DSE2036</strain>
    </source>
</reference>
<name>A0A2V1D2U6_9PLEO</name>
<organism evidence="1 2">
    <name type="scientific">Periconia macrospinosa</name>
    <dbReference type="NCBI Taxonomy" id="97972"/>
    <lineage>
        <taxon>Eukaryota</taxon>
        <taxon>Fungi</taxon>
        <taxon>Dikarya</taxon>
        <taxon>Ascomycota</taxon>
        <taxon>Pezizomycotina</taxon>
        <taxon>Dothideomycetes</taxon>
        <taxon>Pleosporomycetidae</taxon>
        <taxon>Pleosporales</taxon>
        <taxon>Massarineae</taxon>
        <taxon>Periconiaceae</taxon>
        <taxon>Periconia</taxon>
    </lineage>
</organism>
<protein>
    <submittedName>
        <fullName evidence="1">Uncharacterized protein</fullName>
    </submittedName>
</protein>
<keyword evidence="2" id="KW-1185">Reference proteome</keyword>
<feature type="non-terminal residue" evidence="1">
    <location>
        <position position="1"/>
    </location>
</feature>
<sequence length="90" mass="10080">RHLSQTDQQLEELLGCLCPRPCQVHLLHPRRIIGYVIKANDAMLERATIAKNTAAGNVTLTVIKGREKTLGKKHRLTLTSMANLVFTFKS</sequence>
<gene>
    <name evidence="1" type="ORF">DM02DRAFT_282071</name>
</gene>
<proteinExistence type="predicted"/>
<dbReference type="Proteomes" id="UP000244855">
    <property type="component" value="Unassembled WGS sequence"/>
</dbReference>
<evidence type="ECO:0000313" key="1">
    <source>
        <dbReference type="EMBL" id="PVH92338.1"/>
    </source>
</evidence>
<accession>A0A2V1D2U6</accession>
<evidence type="ECO:0000313" key="2">
    <source>
        <dbReference type="Proteomes" id="UP000244855"/>
    </source>
</evidence>
<dbReference type="AlphaFoldDB" id="A0A2V1D2U6"/>